<reference evidence="3" key="1">
    <citation type="submission" date="2021-02" db="EMBL/GenBank/DDBJ databases">
        <authorList>
            <person name="Nowell W R."/>
        </authorList>
    </citation>
    <scope>NUCLEOTIDE SEQUENCE</scope>
</reference>
<proteinExistence type="predicted"/>
<organism evidence="3 5">
    <name type="scientific">Rotaria sordida</name>
    <dbReference type="NCBI Taxonomy" id="392033"/>
    <lineage>
        <taxon>Eukaryota</taxon>
        <taxon>Metazoa</taxon>
        <taxon>Spiralia</taxon>
        <taxon>Gnathifera</taxon>
        <taxon>Rotifera</taxon>
        <taxon>Eurotatoria</taxon>
        <taxon>Bdelloidea</taxon>
        <taxon>Philodinida</taxon>
        <taxon>Philodinidae</taxon>
        <taxon>Rotaria</taxon>
    </lineage>
</organism>
<dbReference type="CDD" id="cd00305">
    <property type="entry name" value="Cu-Zn_Superoxide_Dismutase"/>
    <property type="match status" value="1"/>
</dbReference>
<dbReference type="OrthoDB" id="2015551at2759"/>
<dbReference type="Gene3D" id="2.60.40.200">
    <property type="entry name" value="Superoxide dismutase, copper/zinc binding domain"/>
    <property type="match status" value="1"/>
</dbReference>
<sequence length="224" mass="24008">MFILIVSALFLIIHQGQCAMKATATLYADNSITSYGILTFKQENAATPVRITGLLSGLNASSALGFHVHEYAVLKSAPNCMAAGGHFNPYNTTHGPRTPDIKNRHVGDLGNLTTDASGNINIDLEDSIIQLYNATQSIINRTIIVHGFRDDGGQGGFSDSTTTGNAGARILCGLIQTSNALIIKPTISRIMIILTVNALFLIIHQEQCVMKATAMVLQQRLVAI</sequence>
<evidence type="ECO:0000313" key="4">
    <source>
        <dbReference type="EMBL" id="CAF3551739.1"/>
    </source>
</evidence>
<evidence type="ECO:0000313" key="5">
    <source>
        <dbReference type="Proteomes" id="UP000663882"/>
    </source>
</evidence>
<feature type="signal peptide" evidence="1">
    <location>
        <begin position="1"/>
        <end position="18"/>
    </location>
</feature>
<evidence type="ECO:0000259" key="2">
    <source>
        <dbReference type="Pfam" id="PF00080"/>
    </source>
</evidence>
<dbReference type="EMBL" id="CAJOAX010000257">
    <property type="protein sequence ID" value="CAF3551739.1"/>
    <property type="molecule type" value="Genomic_DNA"/>
</dbReference>
<feature type="domain" description="Superoxide dismutase copper/zinc binding" evidence="2">
    <location>
        <begin position="35"/>
        <end position="175"/>
    </location>
</feature>
<dbReference type="Proteomes" id="UP000663823">
    <property type="component" value="Unassembled WGS sequence"/>
</dbReference>
<dbReference type="EMBL" id="CAJNOO010000875">
    <property type="protein sequence ID" value="CAF1052948.1"/>
    <property type="molecule type" value="Genomic_DNA"/>
</dbReference>
<keyword evidence="1" id="KW-0732">Signal</keyword>
<dbReference type="GO" id="GO:0006801">
    <property type="term" value="P:superoxide metabolic process"/>
    <property type="evidence" value="ECO:0007669"/>
    <property type="project" value="InterPro"/>
</dbReference>
<dbReference type="InterPro" id="IPR036423">
    <property type="entry name" value="SOD-like_Cu/Zn_dom_sf"/>
</dbReference>
<comment type="caution">
    <text evidence="3">The sequence shown here is derived from an EMBL/GenBank/DDBJ whole genome shotgun (WGS) entry which is preliminary data.</text>
</comment>
<dbReference type="GO" id="GO:0005507">
    <property type="term" value="F:copper ion binding"/>
    <property type="evidence" value="ECO:0007669"/>
    <property type="project" value="InterPro"/>
</dbReference>
<dbReference type="PRINTS" id="PR00068">
    <property type="entry name" value="CUZNDISMTASE"/>
</dbReference>
<protein>
    <recommendedName>
        <fullName evidence="2">Superoxide dismutase copper/zinc binding domain-containing protein</fullName>
    </recommendedName>
</protein>
<gene>
    <name evidence="4" type="ORF">OTI717_LOCUS4338</name>
    <name evidence="3" type="ORF">RFH988_LOCUS16831</name>
</gene>
<dbReference type="Proteomes" id="UP000663882">
    <property type="component" value="Unassembled WGS sequence"/>
</dbReference>
<name>A0A814KJW5_9BILA</name>
<dbReference type="InterPro" id="IPR024134">
    <property type="entry name" value="SOD_Cu/Zn_/chaperone"/>
</dbReference>
<evidence type="ECO:0000256" key="1">
    <source>
        <dbReference type="SAM" id="SignalP"/>
    </source>
</evidence>
<dbReference type="PANTHER" id="PTHR10003">
    <property type="entry name" value="SUPEROXIDE DISMUTASE CU-ZN -RELATED"/>
    <property type="match status" value="1"/>
</dbReference>
<evidence type="ECO:0000313" key="3">
    <source>
        <dbReference type="EMBL" id="CAF1052948.1"/>
    </source>
</evidence>
<dbReference type="SUPFAM" id="SSF49329">
    <property type="entry name" value="Cu,Zn superoxide dismutase-like"/>
    <property type="match status" value="1"/>
</dbReference>
<dbReference type="InterPro" id="IPR001424">
    <property type="entry name" value="SOD_Cu_Zn_dom"/>
</dbReference>
<dbReference type="AlphaFoldDB" id="A0A814KJW5"/>
<accession>A0A814KJW5</accession>
<dbReference type="Pfam" id="PF00080">
    <property type="entry name" value="Sod_Cu"/>
    <property type="match status" value="1"/>
</dbReference>
<feature type="chain" id="PRO_5035685320" description="Superoxide dismutase copper/zinc binding domain-containing protein" evidence="1">
    <location>
        <begin position="19"/>
        <end position="224"/>
    </location>
</feature>